<comment type="caution">
    <text evidence="1">The sequence shown here is derived from an EMBL/GenBank/DDBJ whole genome shotgun (WGS) entry which is preliminary data.</text>
</comment>
<name>A0A3N4VQE7_9PAST</name>
<accession>A0A3N4VQE7</accession>
<evidence type="ECO:0000313" key="2">
    <source>
        <dbReference type="Proteomes" id="UP000281691"/>
    </source>
</evidence>
<keyword evidence="2" id="KW-1185">Reference proteome</keyword>
<dbReference type="AlphaFoldDB" id="A0A3N4VQE7"/>
<reference evidence="1 2" key="1">
    <citation type="submission" date="2018-11" db="EMBL/GenBank/DDBJ databases">
        <title>Genomic Encyclopedia of Type Strains, Phase IV (KMG-IV): sequencing the most valuable type-strain genomes for metagenomic binning, comparative biology and taxonomic classification.</title>
        <authorList>
            <person name="Goeker M."/>
        </authorList>
    </citation>
    <scope>NUCLEOTIDE SEQUENCE [LARGE SCALE GENOMIC DNA]</scope>
    <source>
        <strain evidence="1 2">DSM 27238</strain>
    </source>
</reference>
<evidence type="ECO:0000313" key="1">
    <source>
        <dbReference type="EMBL" id="RPE83545.1"/>
    </source>
</evidence>
<gene>
    <name evidence="1" type="ORF">EDC46_1239</name>
</gene>
<dbReference type="EMBL" id="RKQP01000003">
    <property type="protein sequence ID" value="RPE83545.1"/>
    <property type="molecule type" value="Genomic_DNA"/>
</dbReference>
<dbReference type="RefSeq" id="WP_211329685.1">
    <property type="nucleotide sequence ID" value="NZ_CP016615.1"/>
</dbReference>
<dbReference type="Proteomes" id="UP000281691">
    <property type="component" value="Unassembled WGS sequence"/>
</dbReference>
<protein>
    <submittedName>
        <fullName evidence="1">Ubiquinol-cytochrome c chaperone</fullName>
    </submittedName>
</protein>
<proteinExistence type="predicted"/>
<organism evidence="1 2">
    <name type="scientific">Vespertiliibacter pulmonis</name>
    <dbReference type="NCBI Taxonomy" id="1443036"/>
    <lineage>
        <taxon>Bacteria</taxon>
        <taxon>Pseudomonadati</taxon>
        <taxon>Pseudomonadota</taxon>
        <taxon>Gammaproteobacteria</taxon>
        <taxon>Pasteurellales</taxon>
        <taxon>Pasteurellaceae</taxon>
        <taxon>Vespertiliibacter</taxon>
    </lineage>
</organism>
<sequence>MDSINKMLAEELSEFAEDIKFDGYKIANRSAISNAAKRIFASGGFSAYQLTALITSAITKSLFLHSLSITTSAVLTRGATVLAGPIGWVLMGGITAIDISGPDYRVTVPAVFQIVLLRKKFILINKNNLCKEIQREFDINDL</sequence>